<sequence length="81" mass="9180">METTLKFYVGRNAEKAAEAIWQTVAQLGDVSGDTTENRKKSEKPEKTQVVRAKESKKMRAQGLEPWTYGLKVRSHLRVMVG</sequence>
<dbReference type="EMBL" id="CP036317">
    <property type="protein sequence ID" value="QDV18737.1"/>
    <property type="molecule type" value="Genomic_DNA"/>
</dbReference>
<proteinExistence type="predicted"/>
<gene>
    <name evidence="2" type="ORF">Pan153_33980</name>
</gene>
<evidence type="ECO:0000256" key="1">
    <source>
        <dbReference type="SAM" id="MobiDB-lite"/>
    </source>
</evidence>
<protein>
    <submittedName>
        <fullName evidence="2">Uncharacterized protein</fullName>
    </submittedName>
</protein>
<feature type="compositionally biased region" description="Basic and acidic residues" evidence="1">
    <location>
        <begin position="35"/>
        <end position="56"/>
    </location>
</feature>
<dbReference type="RefSeq" id="WP_145456899.1">
    <property type="nucleotide sequence ID" value="NZ_CP036317.1"/>
</dbReference>
<dbReference type="AlphaFoldDB" id="A0A518FQV6"/>
<name>A0A518FQV6_9PLAN</name>
<organism evidence="2 3">
    <name type="scientific">Gimesia panareensis</name>
    <dbReference type="NCBI Taxonomy" id="2527978"/>
    <lineage>
        <taxon>Bacteria</taxon>
        <taxon>Pseudomonadati</taxon>
        <taxon>Planctomycetota</taxon>
        <taxon>Planctomycetia</taxon>
        <taxon>Planctomycetales</taxon>
        <taxon>Planctomycetaceae</taxon>
        <taxon>Gimesia</taxon>
    </lineage>
</organism>
<reference evidence="2 3" key="1">
    <citation type="submission" date="2019-02" db="EMBL/GenBank/DDBJ databases">
        <title>Deep-cultivation of Planctomycetes and their phenomic and genomic characterization uncovers novel biology.</title>
        <authorList>
            <person name="Wiegand S."/>
            <person name="Jogler M."/>
            <person name="Boedeker C."/>
            <person name="Pinto D."/>
            <person name="Vollmers J."/>
            <person name="Rivas-Marin E."/>
            <person name="Kohn T."/>
            <person name="Peeters S.H."/>
            <person name="Heuer A."/>
            <person name="Rast P."/>
            <person name="Oberbeckmann S."/>
            <person name="Bunk B."/>
            <person name="Jeske O."/>
            <person name="Meyerdierks A."/>
            <person name="Storesund J.E."/>
            <person name="Kallscheuer N."/>
            <person name="Luecker S."/>
            <person name="Lage O.M."/>
            <person name="Pohl T."/>
            <person name="Merkel B.J."/>
            <person name="Hornburger P."/>
            <person name="Mueller R.-W."/>
            <person name="Bruemmer F."/>
            <person name="Labrenz M."/>
            <person name="Spormann A.M."/>
            <person name="Op den Camp H."/>
            <person name="Overmann J."/>
            <person name="Amann R."/>
            <person name="Jetten M.S.M."/>
            <person name="Mascher T."/>
            <person name="Medema M.H."/>
            <person name="Devos D.P."/>
            <person name="Kaster A.-K."/>
            <person name="Ovreas L."/>
            <person name="Rohde M."/>
            <person name="Galperin M.Y."/>
            <person name="Jogler C."/>
        </authorList>
    </citation>
    <scope>NUCLEOTIDE SEQUENCE [LARGE SCALE GENOMIC DNA]</scope>
    <source>
        <strain evidence="2 3">Pan153</strain>
    </source>
</reference>
<evidence type="ECO:0000313" key="2">
    <source>
        <dbReference type="EMBL" id="QDV18737.1"/>
    </source>
</evidence>
<dbReference type="Proteomes" id="UP000320839">
    <property type="component" value="Chromosome"/>
</dbReference>
<feature type="region of interest" description="Disordered" evidence="1">
    <location>
        <begin position="31"/>
        <end position="56"/>
    </location>
</feature>
<evidence type="ECO:0000313" key="3">
    <source>
        <dbReference type="Proteomes" id="UP000320839"/>
    </source>
</evidence>
<accession>A0A518FQV6</accession>